<evidence type="ECO:0008006" key="4">
    <source>
        <dbReference type="Google" id="ProtNLM"/>
    </source>
</evidence>
<evidence type="ECO:0000256" key="1">
    <source>
        <dbReference type="SAM" id="Phobius"/>
    </source>
</evidence>
<organism evidence="2 3">
    <name type="scientific">Lentithecium fluviatile CBS 122367</name>
    <dbReference type="NCBI Taxonomy" id="1168545"/>
    <lineage>
        <taxon>Eukaryota</taxon>
        <taxon>Fungi</taxon>
        <taxon>Dikarya</taxon>
        <taxon>Ascomycota</taxon>
        <taxon>Pezizomycotina</taxon>
        <taxon>Dothideomycetes</taxon>
        <taxon>Pleosporomycetidae</taxon>
        <taxon>Pleosporales</taxon>
        <taxon>Massarineae</taxon>
        <taxon>Lentitheciaceae</taxon>
        <taxon>Lentithecium</taxon>
    </lineage>
</organism>
<gene>
    <name evidence="2" type="ORF">K458DRAFT_364394</name>
</gene>
<sequence>MGEAPPAKIPFAGNIVSVILQMVTFGALSVCLVRRMPTLRGWKRLSLAAWLILAIYIDSFLFVFATAILTRGTGINESQGVCDGGILLCLVCYMTTKILIYYFLVEKAYIVRGSRLPRMKTKMWLFNCLGMLLPYIVVVILNFIFRIAYIDDDGVCIIGMEKISMLPLISFDVVVNVYLTLLFIVPLRRLYSYQNNTNTSLHTVAFRSFIGSCATLTSSVVNLTVLMVLQGEPGWICLMCCNADILFSVLVLHWVTQVDRTPGNSSLANSHIRSNPNITALNPIPDGKVSDIQMPRSVRHSLQTRGAGNAASMGSTMMTEIMANAQQERGRGRDRGCEEDIVELRGIRVQTETTQEVEADARSEGSAAGYVVERGVSAEKMV</sequence>
<feature type="transmembrane region" description="Helical" evidence="1">
    <location>
        <begin position="85"/>
        <end position="104"/>
    </location>
</feature>
<dbReference type="PANTHER" id="PTHR38848:SF3">
    <property type="entry name" value="G-PROTEIN COUPLED RECEPTORS FAMILY 3 PROFILE DOMAIN-CONTAINING PROTEIN"/>
    <property type="match status" value="1"/>
</dbReference>
<accession>A0A6G1J4V6</accession>
<protein>
    <recommendedName>
        <fullName evidence="4">G-protein coupled receptors family 1 profile domain-containing protein</fullName>
    </recommendedName>
</protein>
<keyword evidence="3" id="KW-1185">Reference proteome</keyword>
<feature type="transmembrane region" description="Helical" evidence="1">
    <location>
        <begin position="235"/>
        <end position="255"/>
    </location>
</feature>
<feature type="transmembrane region" description="Helical" evidence="1">
    <location>
        <begin position="124"/>
        <end position="145"/>
    </location>
</feature>
<reference evidence="2" key="1">
    <citation type="journal article" date="2020" name="Stud. Mycol.">
        <title>101 Dothideomycetes genomes: a test case for predicting lifestyles and emergence of pathogens.</title>
        <authorList>
            <person name="Haridas S."/>
            <person name="Albert R."/>
            <person name="Binder M."/>
            <person name="Bloem J."/>
            <person name="Labutti K."/>
            <person name="Salamov A."/>
            <person name="Andreopoulos B."/>
            <person name="Baker S."/>
            <person name="Barry K."/>
            <person name="Bills G."/>
            <person name="Bluhm B."/>
            <person name="Cannon C."/>
            <person name="Castanera R."/>
            <person name="Culley D."/>
            <person name="Daum C."/>
            <person name="Ezra D."/>
            <person name="Gonzalez J."/>
            <person name="Henrissat B."/>
            <person name="Kuo A."/>
            <person name="Liang C."/>
            <person name="Lipzen A."/>
            <person name="Lutzoni F."/>
            <person name="Magnuson J."/>
            <person name="Mondo S."/>
            <person name="Nolan M."/>
            <person name="Ohm R."/>
            <person name="Pangilinan J."/>
            <person name="Park H.-J."/>
            <person name="Ramirez L."/>
            <person name="Alfaro M."/>
            <person name="Sun H."/>
            <person name="Tritt A."/>
            <person name="Yoshinaga Y."/>
            <person name="Zwiers L.-H."/>
            <person name="Turgeon B."/>
            <person name="Goodwin S."/>
            <person name="Spatafora J."/>
            <person name="Crous P."/>
            <person name="Grigoriev I."/>
        </authorList>
    </citation>
    <scope>NUCLEOTIDE SEQUENCE</scope>
    <source>
        <strain evidence="2">CBS 122367</strain>
    </source>
</reference>
<name>A0A6G1J4V6_9PLEO</name>
<feature type="transmembrane region" description="Helical" evidence="1">
    <location>
        <begin position="12"/>
        <end position="33"/>
    </location>
</feature>
<feature type="transmembrane region" description="Helical" evidence="1">
    <location>
        <begin position="45"/>
        <end position="65"/>
    </location>
</feature>
<feature type="transmembrane region" description="Helical" evidence="1">
    <location>
        <begin position="165"/>
        <end position="187"/>
    </location>
</feature>
<proteinExistence type="predicted"/>
<feature type="transmembrane region" description="Helical" evidence="1">
    <location>
        <begin position="208"/>
        <end position="229"/>
    </location>
</feature>
<evidence type="ECO:0000313" key="3">
    <source>
        <dbReference type="Proteomes" id="UP000799291"/>
    </source>
</evidence>
<dbReference type="OrthoDB" id="3210850at2759"/>
<keyword evidence="1" id="KW-0472">Membrane</keyword>
<dbReference type="Proteomes" id="UP000799291">
    <property type="component" value="Unassembled WGS sequence"/>
</dbReference>
<keyword evidence="1" id="KW-0812">Transmembrane</keyword>
<dbReference type="EMBL" id="MU005578">
    <property type="protein sequence ID" value="KAF2685542.1"/>
    <property type="molecule type" value="Genomic_DNA"/>
</dbReference>
<dbReference type="PANTHER" id="PTHR38848">
    <property type="entry name" value="G-PROTEIN COUPLED RECEPTORS FAMILY 3 PROFILE DOMAIN-CONTAINING PROTEIN"/>
    <property type="match status" value="1"/>
</dbReference>
<dbReference type="AlphaFoldDB" id="A0A6G1J4V6"/>
<keyword evidence="1" id="KW-1133">Transmembrane helix</keyword>
<evidence type="ECO:0000313" key="2">
    <source>
        <dbReference type="EMBL" id="KAF2685542.1"/>
    </source>
</evidence>